<dbReference type="InterPro" id="IPR011063">
    <property type="entry name" value="TilS/TtcA_N"/>
</dbReference>
<comment type="subcellular location">
    <subcellularLocation>
        <location evidence="3">Cytoplasm</location>
    </subcellularLocation>
</comment>
<dbReference type="AlphaFoldDB" id="A0AAN8SBM3"/>
<gene>
    <name evidence="5" type="ORF">RUM43_005100</name>
</gene>
<comment type="caution">
    <text evidence="5">The sequence shown here is derived from an EMBL/GenBank/DDBJ whole genome shotgun (WGS) entry which is preliminary data.</text>
</comment>
<dbReference type="GO" id="GO:0016783">
    <property type="term" value="F:sulfurtransferase activity"/>
    <property type="evidence" value="ECO:0007669"/>
    <property type="project" value="TreeGrafter"/>
</dbReference>
<dbReference type="Pfam" id="PF10288">
    <property type="entry name" value="CTU2"/>
    <property type="match status" value="1"/>
</dbReference>
<sequence>MCSLNDDDGCERFTTEKTMSRNLTICRSCANKSLVVLRRKDAYCKECFLASETHKFRAALGKTKMMKPQDNVLVACSGSQSSMALLHLLHSGVTEKHHKKLLFKVNIIFIEEGALFKLSNEERINSVNEVKRLIEEYNFPTYISTISDYFSETHLVGNCLEINKKNDEQLVKLFDGLKSVTSKEDLLSVLRHNLILKLATKLNCSKIFTAEVGDNLAVKLMSNFSLGRGEQASFGTGFCDDRLTHCKILRPLRDFLCKEIVFYNKFHNINYIASRTFTTGLQNNSSIQKLTEAFITNLQVDFPATVYTIFRTGEKLSTNSISDKKTELFCLLCHDELRTKSNSEYSAVDALNICWGTPKVGCSGSEESSCCGECIDGAGDGVSWTLNAKKIKENFCYGCAAIIGETKNWDSLPKYLIQAAVERNNLNDMREKISEFLIDDT</sequence>
<comment type="similarity">
    <text evidence="3">Belongs to the CTU2/NCS2 family.</text>
</comment>
<dbReference type="GO" id="GO:0032447">
    <property type="term" value="P:protein urmylation"/>
    <property type="evidence" value="ECO:0007669"/>
    <property type="project" value="UniProtKB-UniRule"/>
</dbReference>
<evidence type="ECO:0000313" key="6">
    <source>
        <dbReference type="Proteomes" id="UP001372834"/>
    </source>
</evidence>
<feature type="domain" description="tRNA(Ile)-lysidine/2-thiocytidine synthase N-terminal" evidence="4">
    <location>
        <begin position="72"/>
        <end position="273"/>
    </location>
</feature>
<keyword evidence="1 3" id="KW-0963">Cytoplasm</keyword>
<dbReference type="PANTHER" id="PTHR20882:SF14">
    <property type="entry name" value="CYTOPLASMIC TRNA 2-THIOLATION PROTEIN 2"/>
    <property type="match status" value="1"/>
</dbReference>
<proteinExistence type="inferred from homology"/>
<dbReference type="GO" id="GO:0002143">
    <property type="term" value="P:tRNA wobble position uridine thiolation"/>
    <property type="evidence" value="ECO:0007669"/>
    <property type="project" value="TreeGrafter"/>
</dbReference>
<dbReference type="Gene3D" id="3.40.50.620">
    <property type="entry name" value="HUPs"/>
    <property type="match status" value="1"/>
</dbReference>
<evidence type="ECO:0000259" key="4">
    <source>
        <dbReference type="Pfam" id="PF01171"/>
    </source>
</evidence>
<name>A0AAN8SBM3_POLSC</name>
<reference evidence="5 6" key="1">
    <citation type="submission" date="2023-10" db="EMBL/GenBank/DDBJ databases">
        <title>Genomes of two closely related lineages of the louse Polyplax serrata with different host specificities.</title>
        <authorList>
            <person name="Martinu J."/>
            <person name="Tarabai H."/>
            <person name="Stefka J."/>
            <person name="Hypsa V."/>
        </authorList>
    </citation>
    <scope>NUCLEOTIDE SEQUENCE [LARGE SCALE GENOMIC DNA]</scope>
    <source>
        <strain evidence="5">HR10_N</strain>
    </source>
</reference>
<evidence type="ECO:0000313" key="5">
    <source>
        <dbReference type="EMBL" id="KAK6643590.1"/>
    </source>
</evidence>
<dbReference type="GO" id="GO:0016779">
    <property type="term" value="F:nucleotidyltransferase activity"/>
    <property type="evidence" value="ECO:0007669"/>
    <property type="project" value="UniProtKB-UniRule"/>
</dbReference>
<dbReference type="PANTHER" id="PTHR20882">
    <property type="entry name" value="CYTOPLASMIC TRNA 2-THIOLATION PROTEIN 2"/>
    <property type="match status" value="1"/>
</dbReference>
<keyword evidence="2 3" id="KW-0819">tRNA processing</keyword>
<protein>
    <recommendedName>
        <fullName evidence="3">Cytoplasmic tRNA 2-thiolation protein 2</fullName>
    </recommendedName>
</protein>
<dbReference type="Proteomes" id="UP001372834">
    <property type="component" value="Unassembled WGS sequence"/>
</dbReference>
<dbReference type="InterPro" id="IPR019407">
    <property type="entry name" value="CTU2"/>
</dbReference>
<evidence type="ECO:0000256" key="2">
    <source>
        <dbReference type="ARBA" id="ARBA00022694"/>
    </source>
</evidence>
<dbReference type="InterPro" id="IPR014729">
    <property type="entry name" value="Rossmann-like_a/b/a_fold"/>
</dbReference>
<dbReference type="Pfam" id="PF01171">
    <property type="entry name" value="ATP_bind_3"/>
    <property type="match status" value="1"/>
</dbReference>
<dbReference type="GO" id="GO:0000049">
    <property type="term" value="F:tRNA binding"/>
    <property type="evidence" value="ECO:0007669"/>
    <property type="project" value="InterPro"/>
</dbReference>
<accession>A0AAN8SBM3</accession>
<evidence type="ECO:0000256" key="3">
    <source>
        <dbReference type="HAMAP-Rule" id="MF_03054"/>
    </source>
</evidence>
<organism evidence="5 6">
    <name type="scientific">Polyplax serrata</name>
    <name type="common">Common mouse louse</name>
    <dbReference type="NCBI Taxonomy" id="468196"/>
    <lineage>
        <taxon>Eukaryota</taxon>
        <taxon>Metazoa</taxon>
        <taxon>Ecdysozoa</taxon>
        <taxon>Arthropoda</taxon>
        <taxon>Hexapoda</taxon>
        <taxon>Insecta</taxon>
        <taxon>Pterygota</taxon>
        <taxon>Neoptera</taxon>
        <taxon>Paraneoptera</taxon>
        <taxon>Psocodea</taxon>
        <taxon>Troctomorpha</taxon>
        <taxon>Phthiraptera</taxon>
        <taxon>Anoplura</taxon>
        <taxon>Polyplacidae</taxon>
        <taxon>Polyplax</taxon>
    </lineage>
</organism>
<dbReference type="GO" id="GO:0005829">
    <property type="term" value="C:cytosol"/>
    <property type="evidence" value="ECO:0007669"/>
    <property type="project" value="TreeGrafter"/>
</dbReference>
<dbReference type="EMBL" id="JAWJWE010000002">
    <property type="protein sequence ID" value="KAK6643590.1"/>
    <property type="molecule type" value="Genomic_DNA"/>
</dbReference>
<evidence type="ECO:0000256" key="1">
    <source>
        <dbReference type="ARBA" id="ARBA00022490"/>
    </source>
</evidence>
<comment type="function">
    <text evidence="3">Plays a central role in 2-thiolation of mcm(5)S(2)U at tRNA wobble positions of tRNA(Lys), tRNA(Glu) and tRNA(Gln). May act by forming a heterodimer with NCS6/CTU1 that ligates sulfur from thiocarboxylated URM1 onto the uridine of tRNAs at wobble position.</text>
</comment>
<comment type="pathway">
    <text evidence="3">tRNA modification; 5-methoxycarbonylmethyl-2-thiouridine-tRNA biosynthesis.</text>
</comment>
<dbReference type="HAMAP" id="MF_03054">
    <property type="entry name" value="CTU2"/>
    <property type="match status" value="1"/>
</dbReference>
<dbReference type="SUPFAM" id="SSF52402">
    <property type="entry name" value="Adenine nucleotide alpha hydrolases-like"/>
    <property type="match status" value="1"/>
</dbReference>